<dbReference type="GO" id="GO:0016301">
    <property type="term" value="F:kinase activity"/>
    <property type="evidence" value="ECO:0007669"/>
    <property type="project" value="UniProtKB-KW"/>
</dbReference>
<evidence type="ECO:0000256" key="4">
    <source>
        <dbReference type="ARBA" id="ARBA00022840"/>
    </source>
</evidence>
<evidence type="ECO:0000256" key="5">
    <source>
        <dbReference type="SAM" id="MobiDB-lite"/>
    </source>
</evidence>
<comment type="caution">
    <text evidence="7">The sequence shown here is derived from an EMBL/GenBank/DDBJ whole genome shotgun (WGS) entry which is preliminary data.</text>
</comment>
<feature type="compositionally biased region" description="Low complexity" evidence="5">
    <location>
        <begin position="527"/>
        <end position="549"/>
    </location>
</feature>
<feature type="domain" description="Protein kinase" evidence="6">
    <location>
        <begin position="8"/>
        <end position="287"/>
    </location>
</feature>
<feature type="compositionally biased region" description="Low complexity" evidence="5">
    <location>
        <begin position="561"/>
        <end position="585"/>
    </location>
</feature>
<keyword evidence="8" id="KW-1185">Reference proteome</keyword>
<evidence type="ECO:0000259" key="6">
    <source>
        <dbReference type="PROSITE" id="PS50011"/>
    </source>
</evidence>
<dbReference type="Gene3D" id="1.10.510.10">
    <property type="entry name" value="Transferase(Phosphotransferase) domain 1"/>
    <property type="match status" value="1"/>
</dbReference>
<protein>
    <submittedName>
        <fullName evidence="7">Protein kinase</fullName>
    </submittedName>
</protein>
<dbReference type="InterPro" id="IPR000719">
    <property type="entry name" value="Prot_kinase_dom"/>
</dbReference>
<name>A0ABT5BYH8_9BACT</name>
<dbReference type="PANTHER" id="PTHR43289:SF6">
    <property type="entry name" value="SERINE_THREONINE-PROTEIN KINASE NEKL-3"/>
    <property type="match status" value="1"/>
</dbReference>
<feature type="region of interest" description="Disordered" evidence="5">
    <location>
        <begin position="305"/>
        <end position="399"/>
    </location>
</feature>
<dbReference type="CDD" id="cd14014">
    <property type="entry name" value="STKc_PknB_like"/>
    <property type="match status" value="1"/>
</dbReference>
<evidence type="ECO:0000256" key="1">
    <source>
        <dbReference type="ARBA" id="ARBA00022679"/>
    </source>
</evidence>
<keyword evidence="1" id="KW-0808">Transferase</keyword>
<dbReference type="InterPro" id="IPR011009">
    <property type="entry name" value="Kinase-like_dom_sf"/>
</dbReference>
<sequence length="612" mass="63355">MTLHAGRYESLRAIASGGMATVYLGRAVGAGGFERLVALKMMHPHIAAEPEFVAMFLDEARLAARVRHPNVVATFDLVEDPLFLVMEYIEGPSLHNLLRTCARAKRPVPLGIALRIFLDVLAGLHAAHELTGSEGEPLHLVHRDVSPQNVLVGVDGIARITDFGVARAETRLVSTRGNALKGKLAYMAPEQIRAANVDRRSDVYSAGVVLWEMLTEERLFKADNDGALLAQILEGAPTGPRGVVPSVPTALDQICLRALRTDPDDRFPTAAAFAEALEDAATQTPGLAVSSPRAVEALIKEVGLRGPPEGLAGPVSARSGPASAPRSARSPLSQRSPLSDRLPLSQRAPSSDRLPLSQRAPSSDRLPLSQRAPSSDRLPLSQRSAEAAPDNSGVEGSAPGLGAVVSEAVSRGRHHIVRRRVLASACAVALTLGAGAFLAVGQREPAAPFTAESASVSRISSFFPAAAAASGPLQAIAPGHPGEPAGSPVPGGSAQGAVPDSSAQGVIPGRAAQSSAPGSAGRPAQVPAPTANRATSPAPRPSSRATPPTAVKPRTSRPDTRTTSGSTAPTAKPATRSSTARSAAPKTPPKAPEPKRSAPRTTSRTPFKPSGL</sequence>
<gene>
    <name evidence="7" type="ORF">POL72_12715</name>
</gene>
<dbReference type="InterPro" id="IPR008266">
    <property type="entry name" value="Tyr_kinase_AS"/>
</dbReference>
<dbReference type="PANTHER" id="PTHR43289">
    <property type="entry name" value="MITOGEN-ACTIVATED PROTEIN KINASE KINASE KINASE 20-RELATED"/>
    <property type="match status" value="1"/>
</dbReference>
<dbReference type="Pfam" id="PF00069">
    <property type="entry name" value="Pkinase"/>
    <property type="match status" value="1"/>
</dbReference>
<proteinExistence type="predicted"/>
<keyword evidence="3 7" id="KW-0418">Kinase</keyword>
<dbReference type="PROSITE" id="PS50011">
    <property type="entry name" value="PROTEIN_KINASE_DOM"/>
    <property type="match status" value="1"/>
</dbReference>
<reference evidence="7 8" key="1">
    <citation type="submission" date="2023-01" db="EMBL/GenBank/DDBJ databases">
        <title>Minimal conservation of predation-associated metabolite biosynthetic gene clusters underscores biosynthetic potential of Myxococcota including descriptions for ten novel species: Archangium lansinium sp. nov., Myxococcus landrumus sp. nov., Nannocystis bai.</title>
        <authorList>
            <person name="Ahearne A."/>
            <person name="Stevens C."/>
            <person name="Dowd S."/>
        </authorList>
    </citation>
    <scope>NUCLEOTIDE SEQUENCE [LARGE SCALE GENOMIC DNA]</scope>
    <source>
        <strain evidence="7 8">WIWO2</strain>
    </source>
</reference>
<evidence type="ECO:0000313" key="8">
    <source>
        <dbReference type="Proteomes" id="UP001217485"/>
    </source>
</evidence>
<dbReference type="EMBL" id="JAQNDK010000001">
    <property type="protein sequence ID" value="MDC0678599.1"/>
    <property type="molecule type" value="Genomic_DNA"/>
</dbReference>
<accession>A0ABT5BYH8</accession>
<feature type="compositionally biased region" description="Low complexity" evidence="5">
    <location>
        <begin position="316"/>
        <end position="345"/>
    </location>
</feature>
<dbReference type="PROSITE" id="PS00109">
    <property type="entry name" value="PROTEIN_KINASE_TYR"/>
    <property type="match status" value="1"/>
</dbReference>
<evidence type="ECO:0000256" key="3">
    <source>
        <dbReference type="ARBA" id="ARBA00022777"/>
    </source>
</evidence>
<keyword evidence="2" id="KW-0547">Nucleotide-binding</keyword>
<keyword evidence="4" id="KW-0067">ATP-binding</keyword>
<organism evidence="7 8">
    <name type="scientific">Sorangium atrum</name>
    <dbReference type="NCBI Taxonomy" id="2995308"/>
    <lineage>
        <taxon>Bacteria</taxon>
        <taxon>Pseudomonadati</taxon>
        <taxon>Myxococcota</taxon>
        <taxon>Polyangia</taxon>
        <taxon>Polyangiales</taxon>
        <taxon>Polyangiaceae</taxon>
        <taxon>Sorangium</taxon>
    </lineage>
</organism>
<dbReference type="SUPFAM" id="SSF56112">
    <property type="entry name" value="Protein kinase-like (PK-like)"/>
    <property type="match status" value="1"/>
</dbReference>
<evidence type="ECO:0000313" key="7">
    <source>
        <dbReference type="EMBL" id="MDC0678599.1"/>
    </source>
</evidence>
<evidence type="ECO:0000256" key="2">
    <source>
        <dbReference type="ARBA" id="ARBA00022741"/>
    </source>
</evidence>
<dbReference type="Proteomes" id="UP001217485">
    <property type="component" value="Unassembled WGS sequence"/>
</dbReference>
<dbReference type="Gene3D" id="3.30.200.20">
    <property type="entry name" value="Phosphorylase Kinase, domain 1"/>
    <property type="match status" value="1"/>
</dbReference>
<feature type="region of interest" description="Disordered" evidence="5">
    <location>
        <begin position="474"/>
        <end position="612"/>
    </location>
</feature>
<dbReference type="RefSeq" id="WP_272095433.1">
    <property type="nucleotide sequence ID" value="NZ_JAQNDK010000001.1"/>
</dbReference>